<accession>A0ABX2M6N9</accession>
<reference evidence="1 2" key="1">
    <citation type="submission" date="2020-05" db="EMBL/GenBank/DDBJ databases">
        <title>Genome Sequencing of Type Strains.</title>
        <authorList>
            <person name="Lemaire J.F."/>
            <person name="Inderbitzin P."/>
            <person name="Gregorio O.A."/>
            <person name="Collins S.B."/>
            <person name="Wespe N."/>
            <person name="Knight-Connoni V."/>
        </authorList>
    </citation>
    <scope>NUCLEOTIDE SEQUENCE [LARGE SCALE GENOMIC DNA]</scope>
    <source>
        <strain evidence="1 2">ATCC 19096</strain>
    </source>
</reference>
<sequence length="119" mass="12769">MSPGDPREEFRTALAALSTVGTELDARAAEARRVEAAAIATEDRRRDDATRAVERARATVTQEYRAAAAALAEIGVRMPARVRPAASEPGTTLDDAFARHTEAVRAVERAVADARVAQR</sequence>
<gene>
    <name evidence="1" type="ORF">HP507_07890</name>
</gene>
<dbReference type="RefSeq" id="WP_217508600.1">
    <property type="nucleotide sequence ID" value="NZ_JABMCE010000072.1"/>
</dbReference>
<keyword evidence="2" id="KW-1185">Reference proteome</keyword>
<dbReference type="EMBL" id="JABMCE010000072">
    <property type="protein sequence ID" value="NUU13752.1"/>
    <property type="molecule type" value="Genomic_DNA"/>
</dbReference>
<comment type="caution">
    <text evidence="1">The sequence shown here is derived from an EMBL/GenBank/DDBJ whole genome shotgun (WGS) entry which is preliminary data.</text>
</comment>
<evidence type="ECO:0000313" key="1">
    <source>
        <dbReference type="EMBL" id="NUU13752.1"/>
    </source>
</evidence>
<name>A0ABX2M6N9_9MICO</name>
<feature type="non-terminal residue" evidence="1">
    <location>
        <position position="119"/>
    </location>
</feature>
<evidence type="ECO:0000313" key="2">
    <source>
        <dbReference type="Proteomes" id="UP000573001"/>
    </source>
</evidence>
<dbReference type="Proteomes" id="UP000573001">
    <property type="component" value="Unassembled WGS sequence"/>
</dbReference>
<proteinExistence type="predicted"/>
<protein>
    <submittedName>
        <fullName evidence="1">Uncharacterized protein</fullName>
    </submittedName>
</protein>
<organism evidence="1 2">
    <name type="scientific">Curtobacterium pusillum</name>
    <dbReference type="NCBI Taxonomy" id="69373"/>
    <lineage>
        <taxon>Bacteria</taxon>
        <taxon>Bacillati</taxon>
        <taxon>Actinomycetota</taxon>
        <taxon>Actinomycetes</taxon>
        <taxon>Micrococcales</taxon>
        <taxon>Microbacteriaceae</taxon>
        <taxon>Curtobacterium</taxon>
    </lineage>
</organism>